<keyword evidence="3" id="KW-1185">Reference proteome</keyword>
<reference evidence="2 3" key="1">
    <citation type="submission" date="2019-06" db="EMBL/GenBank/DDBJ databases">
        <title>Sorghum-associated microbial communities from plants grown in Nebraska, USA.</title>
        <authorList>
            <person name="Schachtman D."/>
        </authorList>
    </citation>
    <scope>NUCLEOTIDE SEQUENCE [LARGE SCALE GENOMIC DNA]</scope>
    <source>
        <strain evidence="2 3">1209</strain>
    </source>
</reference>
<evidence type="ECO:0000313" key="2">
    <source>
        <dbReference type="EMBL" id="TWF44697.1"/>
    </source>
</evidence>
<evidence type="ECO:0000313" key="3">
    <source>
        <dbReference type="Proteomes" id="UP000320811"/>
    </source>
</evidence>
<name>A0A561Q2W0_9BACT</name>
<accession>A0A561Q2W0</accession>
<dbReference type="OrthoDB" id="680877at2"/>
<proteinExistence type="predicted"/>
<dbReference type="AlphaFoldDB" id="A0A561Q2W0"/>
<feature type="region of interest" description="Disordered" evidence="1">
    <location>
        <begin position="1"/>
        <end position="140"/>
    </location>
</feature>
<organism evidence="2 3">
    <name type="scientific">Chitinophaga polysaccharea</name>
    <dbReference type="NCBI Taxonomy" id="1293035"/>
    <lineage>
        <taxon>Bacteria</taxon>
        <taxon>Pseudomonadati</taxon>
        <taxon>Bacteroidota</taxon>
        <taxon>Chitinophagia</taxon>
        <taxon>Chitinophagales</taxon>
        <taxon>Chitinophagaceae</taxon>
        <taxon>Chitinophaga</taxon>
    </lineage>
</organism>
<dbReference type="Proteomes" id="UP000320811">
    <property type="component" value="Unassembled WGS sequence"/>
</dbReference>
<comment type="caution">
    <text evidence="2">The sequence shown here is derived from an EMBL/GenBank/DDBJ whole genome shotgun (WGS) entry which is preliminary data.</text>
</comment>
<sequence length="140" mass="15971">MSNKNKPGKKATNSNDKEQEDFPGYPEYPSGEDILSKRNRDMEVDVDINALTGSFRHNSELPSEKKKRAEGDDEQEETWRKDKVGDDLDVPGAELDDDDEAIGQEDEENNIYSIGGDRHQDLEEDNGEFLDFDDEEDRNS</sequence>
<feature type="compositionally biased region" description="Acidic residues" evidence="1">
    <location>
        <begin position="122"/>
        <end position="140"/>
    </location>
</feature>
<feature type="compositionally biased region" description="Acidic residues" evidence="1">
    <location>
        <begin position="94"/>
        <end position="109"/>
    </location>
</feature>
<feature type="compositionally biased region" description="Basic and acidic residues" evidence="1">
    <location>
        <begin position="57"/>
        <end position="70"/>
    </location>
</feature>
<gene>
    <name evidence="2" type="ORF">FHW36_101618</name>
</gene>
<dbReference type="EMBL" id="VIWO01000001">
    <property type="protein sequence ID" value="TWF44697.1"/>
    <property type="molecule type" value="Genomic_DNA"/>
</dbReference>
<feature type="compositionally biased region" description="Basic and acidic residues" evidence="1">
    <location>
        <begin position="34"/>
        <end position="43"/>
    </location>
</feature>
<dbReference type="RefSeq" id="WP_145662012.1">
    <property type="nucleotide sequence ID" value="NZ_VIWO01000001.1"/>
</dbReference>
<protein>
    <submittedName>
        <fullName evidence="2">Uncharacterized protein</fullName>
    </submittedName>
</protein>
<feature type="compositionally biased region" description="Basic and acidic residues" evidence="1">
    <location>
        <begin position="77"/>
        <end position="86"/>
    </location>
</feature>
<evidence type="ECO:0000256" key="1">
    <source>
        <dbReference type="SAM" id="MobiDB-lite"/>
    </source>
</evidence>